<dbReference type="Proteomes" id="UP001497623">
    <property type="component" value="Unassembled WGS sequence"/>
</dbReference>
<feature type="region of interest" description="Disordered" evidence="1">
    <location>
        <begin position="139"/>
        <end position="179"/>
    </location>
</feature>
<reference evidence="3 4" key="1">
    <citation type="submission" date="2024-05" db="EMBL/GenBank/DDBJ databases">
        <authorList>
            <person name="Wallberg A."/>
        </authorList>
    </citation>
    <scope>NUCLEOTIDE SEQUENCE [LARGE SCALE GENOMIC DNA]</scope>
</reference>
<sequence>KVWSRRRGGLLRKPALLVWNQFRANKTEAVKDNLKRFKTDLAVIPGGLTSQLQPLDVCINKPFKAFMKDEWNKWMMLADYEVTAIGRRKRATIAQLCQWVKNSWDQVKEEIIIKSFKKCGNSNALDGTEDDAIFEDNLMGESDVDDPDAPNFVAGNSNEEDESGNDSHFSTDDNDFLGF</sequence>
<organism evidence="3 4">
    <name type="scientific">Meganyctiphanes norvegica</name>
    <name type="common">Northern krill</name>
    <name type="synonym">Thysanopoda norvegica</name>
    <dbReference type="NCBI Taxonomy" id="48144"/>
    <lineage>
        <taxon>Eukaryota</taxon>
        <taxon>Metazoa</taxon>
        <taxon>Ecdysozoa</taxon>
        <taxon>Arthropoda</taxon>
        <taxon>Crustacea</taxon>
        <taxon>Multicrustacea</taxon>
        <taxon>Malacostraca</taxon>
        <taxon>Eumalacostraca</taxon>
        <taxon>Eucarida</taxon>
        <taxon>Euphausiacea</taxon>
        <taxon>Euphausiidae</taxon>
        <taxon>Meganyctiphanes</taxon>
    </lineage>
</organism>
<keyword evidence="4" id="KW-1185">Reference proteome</keyword>
<evidence type="ECO:0000313" key="4">
    <source>
        <dbReference type="Proteomes" id="UP001497623"/>
    </source>
</evidence>
<dbReference type="GO" id="GO:0003676">
    <property type="term" value="F:nucleic acid binding"/>
    <property type="evidence" value="ECO:0007669"/>
    <property type="project" value="InterPro"/>
</dbReference>
<evidence type="ECO:0000259" key="2">
    <source>
        <dbReference type="Pfam" id="PF03184"/>
    </source>
</evidence>
<dbReference type="InterPro" id="IPR004875">
    <property type="entry name" value="DDE_SF_endonuclease_dom"/>
</dbReference>
<accession>A0AAV2SNW8</accession>
<feature type="non-terminal residue" evidence="3">
    <location>
        <position position="1"/>
    </location>
</feature>
<evidence type="ECO:0000256" key="1">
    <source>
        <dbReference type="SAM" id="MobiDB-lite"/>
    </source>
</evidence>
<protein>
    <recommendedName>
        <fullName evidence="2">DDE-1 domain-containing protein</fullName>
    </recommendedName>
</protein>
<proteinExistence type="predicted"/>
<gene>
    <name evidence="3" type="ORF">MNOR_LOCUS39741</name>
</gene>
<comment type="caution">
    <text evidence="3">The sequence shown here is derived from an EMBL/GenBank/DDBJ whole genome shotgun (WGS) entry which is preliminary data.</text>
</comment>
<dbReference type="EMBL" id="CAXKWB010108070">
    <property type="protein sequence ID" value="CAL4230375.1"/>
    <property type="molecule type" value="Genomic_DNA"/>
</dbReference>
<evidence type="ECO:0000313" key="3">
    <source>
        <dbReference type="EMBL" id="CAL4230375.1"/>
    </source>
</evidence>
<name>A0AAV2SNW8_MEGNR</name>
<feature type="domain" description="DDE-1" evidence="2">
    <location>
        <begin position="12"/>
        <end position="116"/>
    </location>
</feature>
<dbReference type="AlphaFoldDB" id="A0AAV2SNW8"/>
<dbReference type="Pfam" id="PF03184">
    <property type="entry name" value="DDE_1"/>
    <property type="match status" value="1"/>
</dbReference>